<dbReference type="KEGG" id="ebz:J7S26_06855"/>
<dbReference type="AlphaFoldDB" id="A0A9E6SU29"/>
<evidence type="ECO:0000313" key="3">
    <source>
        <dbReference type="Proteomes" id="UP000636394"/>
    </source>
</evidence>
<sequence>MNACETNTGTFEGTFDAILSAWQKDKYWISFFVRPCCPPPSEEVALGYLEKLRAEIRSNAVFSDDEKQQLLEIVDNRETWYKNSPFCRA</sequence>
<organism evidence="2 4">
    <name type="scientific">Xiamenia xianingshaonis</name>
    <dbReference type="NCBI Taxonomy" id="2682776"/>
    <lineage>
        <taxon>Bacteria</taxon>
        <taxon>Bacillati</taxon>
        <taxon>Actinomycetota</taxon>
        <taxon>Coriobacteriia</taxon>
        <taxon>Eggerthellales</taxon>
        <taxon>Eggerthellaceae</taxon>
        <taxon>Xiamenia</taxon>
    </lineage>
</organism>
<dbReference type="EMBL" id="CP072829">
    <property type="protein sequence ID" value="QTU84070.1"/>
    <property type="molecule type" value="Genomic_DNA"/>
</dbReference>
<reference evidence="1 3" key="1">
    <citation type="submission" date="2019-11" db="EMBL/GenBank/DDBJ databases">
        <title>Eggerthellaceae novel genus isolated from the rectal contents of marmort.</title>
        <authorList>
            <person name="Zhang G."/>
        </authorList>
    </citation>
    <scope>NUCLEOTIDE SEQUENCE [LARGE SCALE GENOMIC DNA]</scope>
    <source>
        <strain evidence="3">zg-886</strain>
        <strain evidence="1">Zg-886</strain>
    </source>
</reference>
<dbReference type="EMBL" id="WPCR01000022">
    <property type="protein sequence ID" value="NHM15025.1"/>
    <property type="molecule type" value="Genomic_DNA"/>
</dbReference>
<proteinExistence type="predicted"/>
<dbReference type="Proteomes" id="UP000671910">
    <property type="component" value="Chromosome"/>
</dbReference>
<reference evidence="2" key="2">
    <citation type="submission" date="2021-04" db="EMBL/GenBank/DDBJ databases">
        <title>Novel species in family Eggerthellaceae.</title>
        <authorList>
            <person name="Zhang G."/>
        </authorList>
    </citation>
    <scope>NUCLEOTIDE SEQUENCE</scope>
    <source>
        <strain evidence="2">Zg-886</strain>
    </source>
</reference>
<accession>A0A9E6SU29</accession>
<gene>
    <name evidence="1" type="ORF">GMI68_09740</name>
    <name evidence="2" type="ORF">J7S26_06855</name>
</gene>
<evidence type="ECO:0000313" key="2">
    <source>
        <dbReference type="EMBL" id="QTU84070.1"/>
    </source>
</evidence>
<dbReference type="Proteomes" id="UP000636394">
    <property type="component" value="Unassembled WGS sequence"/>
</dbReference>
<dbReference type="RefSeq" id="WP_166079894.1">
    <property type="nucleotide sequence ID" value="NZ_CP072829.1"/>
</dbReference>
<name>A0A9E6SU29_9ACTN</name>
<protein>
    <submittedName>
        <fullName evidence="2">Uncharacterized protein</fullName>
    </submittedName>
</protein>
<evidence type="ECO:0000313" key="4">
    <source>
        <dbReference type="Proteomes" id="UP000671910"/>
    </source>
</evidence>
<evidence type="ECO:0000313" key="1">
    <source>
        <dbReference type="EMBL" id="NHM15025.1"/>
    </source>
</evidence>
<keyword evidence="3" id="KW-1185">Reference proteome</keyword>